<keyword evidence="3" id="KW-1185">Reference proteome</keyword>
<evidence type="ECO:0000313" key="2">
    <source>
        <dbReference type="EMBL" id="EWY42861.1"/>
    </source>
</evidence>
<keyword evidence="1" id="KW-0732">Signal</keyword>
<dbReference type="STRING" id="1385369.N825_01960"/>
<dbReference type="PROSITE" id="PS51318">
    <property type="entry name" value="TAT"/>
    <property type="match status" value="1"/>
</dbReference>
<dbReference type="OrthoDB" id="7361935at2"/>
<protein>
    <submittedName>
        <fullName evidence="2">Uncharacterized protein</fullName>
    </submittedName>
</protein>
<comment type="caution">
    <text evidence="2">The sequence shown here is derived from an EMBL/GenBank/DDBJ whole genome shotgun (WGS) entry which is preliminary data.</text>
</comment>
<organism evidence="2 3">
    <name type="scientific">Skermanella stibiiresistens SB22</name>
    <dbReference type="NCBI Taxonomy" id="1385369"/>
    <lineage>
        <taxon>Bacteria</taxon>
        <taxon>Pseudomonadati</taxon>
        <taxon>Pseudomonadota</taxon>
        <taxon>Alphaproteobacteria</taxon>
        <taxon>Rhodospirillales</taxon>
        <taxon>Azospirillaceae</taxon>
        <taxon>Skermanella</taxon>
    </lineage>
</organism>
<evidence type="ECO:0000313" key="3">
    <source>
        <dbReference type="Proteomes" id="UP000019486"/>
    </source>
</evidence>
<accession>W9HDR1</accession>
<proteinExistence type="predicted"/>
<name>W9HDR1_9PROT</name>
<dbReference type="EMBL" id="AVFL01000001">
    <property type="protein sequence ID" value="EWY42861.1"/>
    <property type="molecule type" value="Genomic_DNA"/>
</dbReference>
<feature type="chain" id="PRO_5004923655" evidence="1">
    <location>
        <begin position="34"/>
        <end position="140"/>
    </location>
</feature>
<evidence type="ECO:0000256" key="1">
    <source>
        <dbReference type="SAM" id="SignalP"/>
    </source>
</evidence>
<dbReference type="Proteomes" id="UP000019486">
    <property type="component" value="Unassembled WGS sequence"/>
</dbReference>
<dbReference type="AlphaFoldDB" id="W9HDR1"/>
<dbReference type="RefSeq" id="WP_037446080.1">
    <property type="nucleotide sequence ID" value="NZ_AVFL01000001.1"/>
</dbReference>
<sequence length="140" mass="14610">MSNRIELTRRSALASLAAVGGLAAVTAPAGAFALPERAGDRDLADSALRLFSSPRDVRRVGAACHGDTAVCQSPAQTRAGLIDAIFGGERDRLAASGDAEVHGWLRGRVREDFAAGRTVTVEGWVLAETEARVYALAAHA</sequence>
<gene>
    <name evidence="2" type="ORF">N825_01960</name>
</gene>
<feature type="signal peptide" evidence="1">
    <location>
        <begin position="1"/>
        <end position="33"/>
    </location>
</feature>
<reference evidence="2 3" key="1">
    <citation type="submission" date="2013-08" db="EMBL/GenBank/DDBJ databases">
        <title>The genome sequence of Skermanella stibiiresistens.</title>
        <authorList>
            <person name="Zhu W."/>
            <person name="Wang G."/>
        </authorList>
    </citation>
    <scope>NUCLEOTIDE SEQUENCE [LARGE SCALE GENOMIC DNA]</scope>
    <source>
        <strain evidence="2 3">SB22</strain>
    </source>
</reference>
<dbReference type="InterPro" id="IPR006311">
    <property type="entry name" value="TAT_signal"/>
</dbReference>